<keyword evidence="3" id="KW-1185">Reference proteome</keyword>
<reference evidence="2 3" key="1">
    <citation type="submission" date="2020-07" db="EMBL/GenBank/DDBJ databases">
        <title>Comparative genomics of pyrophilous fungi reveals a link between fire events and developmental genes.</title>
        <authorList>
            <consortium name="DOE Joint Genome Institute"/>
            <person name="Steindorff A.S."/>
            <person name="Carver A."/>
            <person name="Calhoun S."/>
            <person name="Stillman K."/>
            <person name="Liu H."/>
            <person name="Lipzen A."/>
            <person name="Pangilinan J."/>
            <person name="Labutti K."/>
            <person name="Bruns T.D."/>
            <person name="Grigoriev I.V."/>
        </authorList>
    </citation>
    <scope>NUCLEOTIDE SEQUENCE [LARGE SCALE GENOMIC DNA]</scope>
    <source>
        <strain evidence="2 3">CBS 144469</strain>
    </source>
</reference>
<evidence type="ECO:0000313" key="2">
    <source>
        <dbReference type="EMBL" id="KAF6745346.1"/>
    </source>
</evidence>
<organism evidence="2 3">
    <name type="scientific">Ephemerocybe angulata</name>
    <dbReference type="NCBI Taxonomy" id="980116"/>
    <lineage>
        <taxon>Eukaryota</taxon>
        <taxon>Fungi</taxon>
        <taxon>Dikarya</taxon>
        <taxon>Basidiomycota</taxon>
        <taxon>Agaricomycotina</taxon>
        <taxon>Agaricomycetes</taxon>
        <taxon>Agaricomycetidae</taxon>
        <taxon>Agaricales</taxon>
        <taxon>Agaricineae</taxon>
        <taxon>Psathyrellaceae</taxon>
        <taxon>Ephemerocybe</taxon>
    </lineage>
</organism>
<feature type="region of interest" description="Disordered" evidence="1">
    <location>
        <begin position="82"/>
        <end position="159"/>
    </location>
</feature>
<gene>
    <name evidence="2" type="ORF">DFP72DRAFT_1077659</name>
</gene>
<accession>A0A8H6HFH0</accession>
<protein>
    <submittedName>
        <fullName evidence="2">Uncharacterized protein</fullName>
    </submittedName>
</protein>
<dbReference type="AlphaFoldDB" id="A0A8H6HFH0"/>
<evidence type="ECO:0000313" key="3">
    <source>
        <dbReference type="Proteomes" id="UP000521943"/>
    </source>
</evidence>
<evidence type="ECO:0000256" key="1">
    <source>
        <dbReference type="SAM" id="MobiDB-lite"/>
    </source>
</evidence>
<proteinExistence type="predicted"/>
<comment type="caution">
    <text evidence="2">The sequence shown here is derived from an EMBL/GenBank/DDBJ whole genome shotgun (WGS) entry which is preliminary data.</text>
</comment>
<feature type="compositionally biased region" description="Polar residues" evidence="1">
    <location>
        <begin position="103"/>
        <end position="124"/>
    </location>
</feature>
<name>A0A8H6HFH0_9AGAR</name>
<dbReference type="EMBL" id="JACGCI010000107">
    <property type="protein sequence ID" value="KAF6745346.1"/>
    <property type="molecule type" value="Genomic_DNA"/>
</dbReference>
<sequence length="345" mass="38151">MSTFPVQCSRCNSFFDSKAHLETCITDTVAIEVDSRIQKLHLSRHADGFFKCPFKDMARVERADYFVNHVVLCSKTWRAKSGARPATPVSGTTPSYFPPPQTPSTGSSNASVPYSNRHSTNPAYNFSRPVPNPAPSPSLKRPAPEPLAGPSARRPSTDRSEDAIQWRWLMEVLNLQTKGAVCAGCYGLGNILEKDMGHHNNSCTISTPLRANGENPAFIAWRKQPIPPSIGICYTCCLPTRTTCLEWHPGDMGPGHCPYIDTSISTLFTLQKNTEFIKYLSSRLGPAVLEADYLAAYIKSQDPATRNDYPSALVLNELGRYYTARFTKRSVLPPHPYPANLQALV</sequence>
<dbReference type="Proteomes" id="UP000521943">
    <property type="component" value="Unassembled WGS sequence"/>
</dbReference>